<feature type="transmembrane region" description="Helical" evidence="1">
    <location>
        <begin position="72"/>
        <end position="96"/>
    </location>
</feature>
<keyword evidence="1" id="KW-1133">Transmembrane helix</keyword>
<evidence type="ECO:0000313" key="3">
    <source>
        <dbReference type="Proteomes" id="UP001432322"/>
    </source>
</evidence>
<feature type="transmembrane region" description="Helical" evidence="1">
    <location>
        <begin position="108"/>
        <end position="126"/>
    </location>
</feature>
<accession>A0AAV5V3R6</accession>
<reference evidence="2" key="1">
    <citation type="submission" date="2023-10" db="EMBL/GenBank/DDBJ databases">
        <title>Genome assembly of Pristionchus species.</title>
        <authorList>
            <person name="Yoshida K."/>
            <person name="Sommer R.J."/>
        </authorList>
    </citation>
    <scope>NUCLEOTIDE SEQUENCE</scope>
    <source>
        <strain evidence="2">RS5133</strain>
    </source>
</reference>
<dbReference type="PROSITE" id="PS51257">
    <property type="entry name" value="PROKAR_LIPOPROTEIN"/>
    <property type="match status" value="1"/>
</dbReference>
<name>A0AAV5V3R6_9BILA</name>
<protein>
    <submittedName>
        <fullName evidence="2">Uncharacterized protein</fullName>
    </submittedName>
</protein>
<organism evidence="2 3">
    <name type="scientific">Pristionchus fissidentatus</name>
    <dbReference type="NCBI Taxonomy" id="1538716"/>
    <lineage>
        <taxon>Eukaryota</taxon>
        <taxon>Metazoa</taxon>
        <taxon>Ecdysozoa</taxon>
        <taxon>Nematoda</taxon>
        <taxon>Chromadorea</taxon>
        <taxon>Rhabditida</taxon>
        <taxon>Rhabditina</taxon>
        <taxon>Diplogasteromorpha</taxon>
        <taxon>Diplogasteroidea</taxon>
        <taxon>Neodiplogasteridae</taxon>
        <taxon>Pristionchus</taxon>
    </lineage>
</organism>
<dbReference type="Proteomes" id="UP001432322">
    <property type="component" value="Unassembled WGS sequence"/>
</dbReference>
<proteinExistence type="predicted"/>
<keyword evidence="1" id="KW-0812">Transmembrane</keyword>
<dbReference type="AlphaFoldDB" id="A0AAV5V3R6"/>
<gene>
    <name evidence="2" type="ORF">PFISCL1PPCAC_3747</name>
</gene>
<feature type="transmembrane region" description="Helical" evidence="1">
    <location>
        <begin position="6"/>
        <end position="29"/>
    </location>
</feature>
<evidence type="ECO:0000256" key="1">
    <source>
        <dbReference type="SAM" id="Phobius"/>
    </source>
</evidence>
<sequence>MPELAARVHVVAGVFFSVSISASVLACALWNFQKHEANESLIYAAAVFSGLILNIGILGCLIYGATRNVPGLMTPYVVCGSMHLVVSVILTGYFAVCTIHGIVMGNDLVEIYGFLVFALLTYFWSWSVEVIREERDRVAKLAGKHMPFINDDYI</sequence>
<comment type="caution">
    <text evidence="2">The sequence shown here is derived from an EMBL/GenBank/DDBJ whole genome shotgun (WGS) entry which is preliminary data.</text>
</comment>
<dbReference type="EMBL" id="BTSY01000001">
    <property type="protein sequence ID" value="GMT12450.1"/>
    <property type="molecule type" value="Genomic_DNA"/>
</dbReference>
<keyword evidence="1" id="KW-0472">Membrane</keyword>
<feature type="transmembrane region" description="Helical" evidence="1">
    <location>
        <begin position="41"/>
        <end position="66"/>
    </location>
</feature>
<evidence type="ECO:0000313" key="2">
    <source>
        <dbReference type="EMBL" id="GMT12450.1"/>
    </source>
</evidence>
<keyword evidence="3" id="KW-1185">Reference proteome</keyword>